<dbReference type="Proteomes" id="UP000271889">
    <property type="component" value="Unassembled WGS sequence"/>
</dbReference>
<dbReference type="GO" id="GO:0008154">
    <property type="term" value="P:actin polymerization or depolymerization"/>
    <property type="evidence" value="ECO:0007669"/>
    <property type="project" value="TreeGrafter"/>
</dbReference>
<evidence type="ECO:0000313" key="4">
    <source>
        <dbReference type="Proteomes" id="UP000271889"/>
    </source>
</evidence>
<dbReference type="OrthoDB" id="6375767at2759"/>
<dbReference type="GO" id="GO:0005737">
    <property type="term" value="C:cytoplasm"/>
    <property type="evidence" value="ECO:0007669"/>
    <property type="project" value="TreeGrafter"/>
</dbReference>
<reference evidence="3 4" key="1">
    <citation type="submission" date="2018-11" db="EMBL/GenBank/DDBJ databases">
        <authorList>
            <consortium name="Pathogen Informatics"/>
        </authorList>
    </citation>
    <scope>NUCLEOTIDE SEQUENCE [LARGE SCALE GENOMIC DNA]</scope>
</reference>
<gene>
    <name evidence="3" type="ORF">CGOC_LOCUS8742</name>
</gene>
<name>A0A3P7LSR0_CYLGO</name>
<dbReference type="SUPFAM" id="SSF55753">
    <property type="entry name" value="Actin depolymerizing proteins"/>
    <property type="match status" value="1"/>
</dbReference>
<feature type="domain" description="Gelsolin-like" evidence="2">
    <location>
        <begin position="24"/>
        <end position="76"/>
    </location>
</feature>
<keyword evidence="4" id="KW-1185">Reference proteome</keyword>
<protein>
    <recommendedName>
        <fullName evidence="2">Gelsolin-like domain-containing protein</fullName>
    </recommendedName>
</protein>
<dbReference type="GO" id="GO:0051015">
    <property type="term" value="F:actin filament binding"/>
    <property type="evidence" value="ECO:0007669"/>
    <property type="project" value="InterPro"/>
</dbReference>
<dbReference type="Gene3D" id="3.40.20.10">
    <property type="entry name" value="Severin"/>
    <property type="match status" value="1"/>
</dbReference>
<evidence type="ECO:0000259" key="2">
    <source>
        <dbReference type="Pfam" id="PF00626"/>
    </source>
</evidence>
<dbReference type="InterPro" id="IPR007123">
    <property type="entry name" value="Gelsolin-like_dom"/>
</dbReference>
<evidence type="ECO:0000313" key="3">
    <source>
        <dbReference type="EMBL" id="VDN20125.1"/>
    </source>
</evidence>
<dbReference type="GO" id="GO:0051016">
    <property type="term" value="P:barbed-end actin filament capping"/>
    <property type="evidence" value="ECO:0007669"/>
    <property type="project" value="TreeGrafter"/>
</dbReference>
<sequence>MQESHCSFYFTRLGSHSLIFQTTERKSYDIHFWLGEGATIDEVGTAAAATVKIDDALGGHPIQHREVQKHETPLFLSYFPHGIRYSAIRRYLQGGYDSGFRHVEDIFTNFKPRLFHCKGKRNVRCAQGLGPHTGNFFDELKRYMIRRQGSRC</sequence>
<organism evidence="3 4">
    <name type="scientific">Cylicostephanus goldi</name>
    <name type="common">Nematode worm</name>
    <dbReference type="NCBI Taxonomy" id="71465"/>
    <lineage>
        <taxon>Eukaryota</taxon>
        <taxon>Metazoa</taxon>
        <taxon>Ecdysozoa</taxon>
        <taxon>Nematoda</taxon>
        <taxon>Chromadorea</taxon>
        <taxon>Rhabditida</taxon>
        <taxon>Rhabditina</taxon>
        <taxon>Rhabditomorpha</taxon>
        <taxon>Strongyloidea</taxon>
        <taxon>Strongylidae</taxon>
        <taxon>Cylicostephanus</taxon>
    </lineage>
</organism>
<dbReference type="AlphaFoldDB" id="A0A3P7LSR0"/>
<dbReference type="GO" id="GO:0005546">
    <property type="term" value="F:phosphatidylinositol-4,5-bisphosphate binding"/>
    <property type="evidence" value="ECO:0007669"/>
    <property type="project" value="TreeGrafter"/>
</dbReference>
<dbReference type="GO" id="GO:0015629">
    <property type="term" value="C:actin cytoskeleton"/>
    <property type="evidence" value="ECO:0007669"/>
    <property type="project" value="TreeGrafter"/>
</dbReference>
<proteinExistence type="predicted"/>
<evidence type="ECO:0000256" key="1">
    <source>
        <dbReference type="ARBA" id="ARBA00022737"/>
    </source>
</evidence>
<dbReference type="SMART" id="SM00262">
    <property type="entry name" value="GEL"/>
    <property type="match status" value="1"/>
</dbReference>
<dbReference type="InterPro" id="IPR029006">
    <property type="entry name" value="ADF-H/Gelsolin-like_dom_sf"/>
</dbReference>
<dbReference type="PANTHER" id="PTHR11977:SF123">
    <property type="entry name" value="GELSOLIN"/>
    <property type="match status" value="1"/>
</dbReference>
<dbReference type="Pfam" id="PF00626">
    <property type="entry name" value="Gelsolin"/>
    <property type="match status" value="1"/>
</dbReference>
<accession>A0A3P7LSR0</accession>
<keyword evidence="1" id="KW-0677">Repeat</keyword>
<dbReference type="InterPro" id="IPR007122">
    <property type="entry name" value="Villin/Gelsolin"/>
</dbReference>
<dbReference type="EMBL" id="UYRV01104834">
    <property type="protein sequence ID" value="VDN20125.1"/>
    <property type="molecule type" value="Genomic_DNA"/>
</dbReference>
<dbReference type="PANTHER" id="PTHR11977">
    <property type="entry name" value="VILLIN"/>
    <property type="match status" value="1"/>
</dbReference>
<dbReference type="GO" id="GO:0051014">
    <property type="term" value="P:actin filament severing"/>
    <property type="evidence" value="ECO:0007669"/>
    <property type="project" value="TreeGrafter"/>
</dbReference>